<protein>
    <recommendedName>
        <fullName evidence="2">SAC domain-containing protein</fullName>
    </recommendedName>
</protein>
<dbReference type="GO" id="GO:0005783">
    <property type="term" value="C:endoplasmic reticulum"/>
    <property type="evidence" value="ECO:0007669"/>
    <property type="project" value="TreeGrafter"/>
</dbReference>
<feature type="domain" description="SAC" evidence="2">
    <location>
        <begin position="124"/>
        <end position="471"/>
    </location>
</feature>
<sequence length="658" mass="75402">MKTLHQRLNLYTDGNETYTFVPVDPVGARSLTIYRNSGDIVLNPPNTPLPATAERSGKTIYGIIGMVNLLMSEYVIILTGRELKGRLMGQNIFHATEYDILPLNPDVSVSNPPNPVEAHLQGLVRSHLYGGYFLFSYGWDLTRRLQAQWTSIEGDKEKSLWEAADERFFWNRFLQTRFIEVTYSKGDNNLSPYILPIIYGTFDIRATRINGNYLKLCLISRRSRHRAGTRYFRRGIDNEGHVANFNETEQIVLLESTKADSAEDESSVQLSFVQIRGSVPLYWAEINTLRYKPDVQIMDTRDTLEATRKHFQMQNAEYGKTNLVNLVNHKGHEQPVKEAYEHQMAELNLPNVHYEYFDFHNECKHMRWDRISVLIDKIQDDLVNNGYFHLDAAHEKPVKVQTGVVRTNCMDNLDRTNVAQAAIAKWTLNRQLKAIGVLHETDSIDNYEPLVEEFREMWSDHANLISIAYSGTGALKVEFTKTGKRTHKGTLEDGYKSVMRYLKNNFFDGARQDAFDLMTGAWLPRRNWSPSGLVADRRPLLVRAVPYVLWYSIFMIFAGLTLPRSSDYSLTYYFLLWIFLAGIALTFIMIHGISYVSWPRLLPLTDTIYYDGPGFRSGNHGKGFGIHALDAKISAKSRGRKGASSKLDEIEMGSKRID</sequence>
<evidence type="ECO:0000256" key="1">
    <source>
        <dbReference type="SAM" id="Phobius"/>
    </source>
</evidence>
<feature type="transmembrane region" description="Helical" evidence="1">
    <location>
        <begin position="572"/>
        <end position="593"/>
    </location>
</feature>
<dbReference type="InterPro" id="IPR002013">
    <property type="entry name" value="SAC_dom"/>
</dbReference>
<gene>
    <name evidence="3" type="ORF">EIP91_002366</name>
</gene>
<name>A0A4R0RS35_9APHY</name>
<dbReference type="OrthoDB" id="405996at2759"/>
<evidence type="ECO:0000259" key="2">
    <source>
        <dbReference type="PROSITE" id="PS50275"/>
    </source>
</evidence>
<dbReference type="GO" id="GO:0046856">
    <property type="term" value="P:phosphatidylinositol dephosphorylation"/>
    <property type="evidence" value="ECO:0007669"/>
    <property type="project" value="TreeGrafter"/>
</dbReference>
<comment type="caution">
    <text evidence="3">The sequence shown here is derived from an EMBL/GenBank/DDBJ whole genome shotgun (WGS) entry which is preliminary data.</text>
</comment>
<dbReference type="STRING" id="92696.A0A4R0RS35"/>
<evidence type="ECO:0000313" key="3">
    <source>
        <dbReference type="EMBL" id="TCD70646.1"/>
    </source>
</evidence>
<dbReference type="PANTHER" id="PTHR45662:SF2">
    <property type="entry name" value="PHOSPHATIDYLINOSITOL-3-PHOSPHATASE SAC1"/>
    <property type="match status" value="1"/>
</dbReference>
<dbReference type="Pfam" id="PF02383">
    <property type="entry name" value="Syja_N"/>
    <property type="match status" value="1"/>
</dbReference>
<feature type="transmembrane region" description="Helical" evidence="1">
    <location>
        <begin position="540"/>
        <end position="560"/>
    </location>
</feature>
<keyword evidence="1" id="KW-0812">Transmembrane</keyword>
<reference evidence="3 4" key="1">
    <citation type="submission" date="2018-11" db="EMBL/GenBank/DDBJ databases">
        <title>Genome assembly of Steccherinum ochraceum LE-BIN_3174, the white-rot fungus of the Steccherinaceae family (The Residual Polyporoid clade, Polyporales, Basidiomycota).</title>
        <authorList>
            <person name="Fedorova T.V."/>
            <person name="Glazunova O.A."/>
            <person name="Landesman E.O."/>
            <person name="Moiseenko K.V."/>
            <person name="Psurtseva N.V."/>
            <person name="Savinova O.S."/>
            <person name="Shakhova N.V."/>
            <person name="Tyazhelova T.V."/>
            <person name="Vasina D.V."/>
        </authorList>
    </citation>
    <scope>NUCLEOTIDE SEQUENCE [LARGE SCALE GENOMIC DNA]</scope>
    <source>
        <strain evidence="3 4">LE-BIN_3174</strain>
    </source>
</reference>
<dbReference type="Proteomes" id="UP000292702">
    <property type="component" value="Unassembled WGS sequence"/>
</dbReference>
<dbReference type="AlphaFoldDB" id="A0A4R0RS35"/>
<dbReference type="PANTHER" id="PTHR45662">
    <property type="entry name" value="PHOSPHATIDYLINOSITIDE PHOSPHATASE SAC1"/>
    <property type="match status" value="1"/>
</dbReference>
<keyword evidence="1" id="KW-0472">Membrane</keyword>
<evidence type="ECO:0000313" key="4">
    <source>
        <dbReference type="Proteomes" id="UP000292702"/>
    </source>
</evidence>
<dbReference type="GO" id="GO:0043812">
    <property type="term" value="F:phosphatidylinositol-4-phosphate phosphatase activity"/>
    <property type="evidence" value="ECO:0007669"/>
    <property type="project" value="TreeGrafter"/>
</dbReference>
<keyword evidence="1" id="KW-1133">Transmembrane helix</keyword>
<keyword evidence="4" id="KW-1185">Reference proteome</keyword>
<accession>A0A4R0RS35</accession>
<dbReference type="EMBL" id="RWJN01000017">
    <property type="protein sequence ID" value="TCD70646.1"/>
    <property type="molecule type" value="Genomic_DNA"/>
</dbReference>
<organism evidence="3 4">
    <name type="scientific">Steccherinum ochraceum</name>
    <dbReference type="NCBI Taxonomy" id="92696"/>
    <lineage>
        <taxon>Eukaryota</taxon>
        <taxon>Fungi</taxon>
        <taxon>Dikarya</taxon>
        <taxon>Basidiomycota</taxon>
        <taxon>Agaricomycotina</taxon>
        <taxon>Agaricomycetes</taxon>
        <taxon>Polyporales</taxon>
        <taxon>Steccherinaceae</taxon>
        <taxon>Steccherinum</taxon>
    </lineage>
</organism>
<proteinExistence type="predicted"/>
<dbReference type="PROSITE" id="PS50275">
    <property type="entry name" value="SAC"/>
    <property type="match status" value="1"/>
</dbReference>